<accession>A0A369V4N3</accession>
<sequence>MHCLDCRAQGTTSTAVGVCHGCGAAVCHEHTRVTPRGVRGGPLLGRPAEVTAARTIRCTTCAAAQAA</sequence>
<name>A0A369V4N3_9ACTN</name>
<comment type="caution">
    <text evidence="1">The sequence shown here is derived from an EMBL/GenBank/DDBJ whole genome shotgun (WGS) entry which is preliminary data.</text>
</comment>
<protein>
    <submittedName>
        <fullName evidence="1">DUF2180 family protein</fullName>
    </submittedName>
</protein>
<dbReference type="EMBL" id="QQBH01000011">
    <property type="protein sequence ID" value="RDD87711.1"/>
    <property type="molecule type" value="Genomic_DNA"/>
</dbReference>
<dbReference type="RefSeq" id="WP_078884541.1">
    <property type="nucleotide sequence ID" value="NZ_QQBH01000011.1"/>
</dbReference>
<gene>
    <name evidence="1" type="ORF">DVZ84_19025</name>
</gene>
<evidence type="ECO:0000313" key="2">
    <source>
        <dbReference type="Proteomes" id="UP000253742"/>
    </source>
</evidence>
<dbReference type="OrthoDB" id="4244404at2"/>
<dbReference type="InterPro" id="IPR017211">
    <property type="entry name" value="UCP037465_Znf"/>
</dbReference>
<reference evidence="1 2" key="1">
    <citation type="submission" date="2018-07" db="EMBL/GenBank/DDBJ databases">
        <title>Genome guided investigation of antibiotics producing actinomycetales strain isolated from a Macau mangrove ecosystem.</title>
        <authorList>
            <person name="Hu D."/>
        </authorList>
    </citation>
    <scope>NUCLEOTIDE SEQUENCE [LARGE SCALE GENOMIC DNA]</scope>
    <source>
        <strain evidence="1 2">2297</strain>
    </source>
</reference>
<evidence type="ECO:0000313" key="1">
    <source>
        <dbReference type="EMBL" id="RDD87711.1"/>
    </source>
</evidence>
<dbReference type="Pfam" id="PF09947">
    <property type="entry name" value="DUF2180"/>
    <property type="match status" value="1"/>
</dbReference>
<proteinExistence type="predicted"/>
<dbReference type="Proteomes" id="UP000253742">
    <property type="component" value="Unassembled WGS sequence"/>
</dbReference>
<dbReference type="AlphaFoldDB" id="A0A369V4N3"/>
<organism evidence="1 2">
    <name type="scientific">Streptomyces parvulus</name>
    <dbReference type="NCBI Taxonomy" id="146923"/>
    <lineage>
        <taxon>Bacteria</taxon>
        <taxon>Bacillati</taxon>
        <taxon>Actinomycetota</taxon>
        <taxon>Actinomycetes</taxon>
        <taxon>Kitasatosporales</taxon>
        <taxon>Streptomycetaceae</taxon>
        <taxon>Streptomyces</taxon>
    </lineage>
</organism>